<dbReference type="Proteomes" id="UP000242519">
    <property type="component" value="Unassembled WGS sequence"/>
</dbReference>
<dbReference type="EMBL" id="MZNU01000133">
    <property type="protein sequence ID" value="OWP04099.1"/>
    <property type="molecule type" value="Genomic_DNA"/>
</dbReference>
<evidence type="ECO:0000313" key="3">
    <source>
        <dbReference type="Proteomes" id="UP000242519"/>
    </source>
</evidence>
<dbReference type="AlphaFoldDB" id="A0A218Z7Q7"/>
<evidence type="ECO:0000313" key="2">
    <source>
        <dbReference type="EMBL" id="OWP04099.1"/>
    </source>
</evidence>
<reference evidence="2 3" key="1">
    <citation type="submission" date="2017-04" db="EMBL/GenBank/DDBJ databases">
        <title>Draft genome sequence of Marssonina coronaria NL1: causal agent of apple blotch.</title>
        <authorList>
            <person name="Cheng Q."/>
        </authorList>
    </citation>
    <scope>NUCLEOTIDE SEQUENCE [LARGE SCALE GENOMIC DNA]</scope>
    <source>
        <strain evidence="2 3">NL1</strain>
    </source>
</reference>
<organism evidence="2 3">
    <name type="scientific">Diplocarpon coronariae</name>
    <dbReference type="NCBI Taxonomy" id="2795749"/>
    <lineage>
        <taxon>Eukaryota</taxon>
        <taxon>Fungi</taxon>
        <taxon>Dikarya</taxon>
        <taxon>Ascomycota</taxon>
        <taxon>Pezizomycotina</taxon>
        <taxon>Leotiomycetes</taxon>
        <taxon>Helotiales</taxon>
        <taxon>Drepanopezizaceae</taxon>
        <taxon>Diplocarpon</taxon>
    </lineage>
</organism>
<dbReference type="InterPro" id="IPR045518">
    <property type="entry name" value="2EXR"/>
</dbReference>
<name>A0A218Z7Q7_9HELO</name>
<evidence type="ECO:0000259" key="1">
    <source>
        <dbReference type="Pfam" id="PF20150"/>
    </source>
</evidence>
<comment type="caution">
    <text evidence="2">The sequence shown here is derived from an EMBL/GenBank/DDBJ whole genome shotgun (WGS) entry which is preliminary data.</text>
</comment>
<accession>A0A218Z7Q7</accession>
<protein>
    <recommendedName>
        <fullName evidence="1">2EXR domain-containing protein</fullName>
    </recommendedName>
</protein>
<dbReference type="PANTHER" id="PTHR35910:SF6">
    <property type="entry name" value="2EXR DOMAIN-CONTAINING PROTEIN"/>
    <property type="match status" value="1"/>
</dbReference>
<feature type="domain" description="2EXR" evidence="1">
    <location>
        <begin position="47"/>
        <end position="142"/>
    </location>
</feature>
<dbReference type="InParanoid" id="A0A218Z7Q7"/>
<keyword evidence="3" id="KW-1185">Reference proteome</keyword>
<dbReference type="PANTHER" id="PTHR35910">
    <property type="entry name" value="2EXR DOMAIN-CONTAINING PROTEIN"/>
    <property type="match status" value="1"/>
</dbReference>
<dbReference type="Pfam" id="PF20150">
    <property type="entry name" value="2EXR"/>
    <property type="match status" value="1"/>
</dbReference>
<sequence length="330" mass="37444">MCRSFGSALRRAEAEPEPVQECWAAQADANANTRNEENISPKPLSSFSIFPGFPKEIREICWDLAEADSRIIKIERHRTPRVNLPAVIDYIISASPPISSYYSAPALLLACKESEKRSSKKYTQILGQHSTVKIFNSESDILYANDAIMDKGYVSLRNLCHDLPLELDSIFGQAKLQNLAIGVVTLPPSCLFNSGENPLAKIWEAYPSLKRITVVVKEDDDQYPELPMSPEERADQVFMDGGEYLFRAQYMQLVPRKETYLRGERKPRGNRFQRENWEFDKAKAKVADAGEPMRAHAMKLGGVPIPKIEVKFLVPRVLKRKIEEKMKNVV</sequence>
<gene>
    <name evidence="2" type="ORF">B2J93_5920</name>
</gene>
<proteinExistence type="predicted"/>